<dbReference type="InterPro" id="IPR036291">
    <property type="entry name" value="NAD(P)-bd_dom_sf"/>
</dbReference>
<evidence type="ECO:0000313" key="3">
    <source>
        <dbReference type="EMBL" id="KAF5838103.1"/>
    </source>
</evidence>
<dbReference type="InterPro" id="IPR002347">
    <property type="entry name" value="SDR_fam"/>
</dbReference>
<reference evidence="3" key="1">
    <citation type="submission" date="2017-08" db="EMBL/GenBank/DDBJ databases">
        <authorList>
            <person name="Polle J.E."/>
            <person name="Barry K."/>
            <person name="Cushman J."/>
            <person name="Schmutz J."/>
            <person name="Tran D."/>
            <person name="Hathwaick L.T."/>
            <person name="Yim W.C."/>
            <person name="Jenkins J."/>
            <person name="Mckie-Krisberg Z.M."/>
            <person name="Prochnik S."/>
            <person name="Lindquist E."/>
            <person name="Dockter R.B."/>
            <person name="Adam C."/>
            <person name="Molina H."/>
            <person name="Bunkerborg J."/>
            <person name="Jin E."/>
            <person name="Buchheim M."/>
            <person name="Magnuson J."/>
        </authorList>
    </citation>
    <scope>NUCLEOTIDE SEQUENCE</scope>
    <source>
        <strain evidence="3">CCAP 19/18</strain>
    </source>
</reference>
<accession>A0ABQ7GU08</accession>
<protein>
    <submittedName>
        <fullName evidence="3">Uncharacterized protein</fullName>
    </submittedName>
</protein>
<dbReference type="CDD" id="cd05233">
    <property type="entry name" value="SDR_c"/>
    <property type="match status" value="1"/>
</dbReference>
<evidence type="ECO:0000256" key="2">
    <source>
        <dbReference type="ARBA" id="ARBA00023002"/>
    </source>
</evidence>
<dbReference type="SUPFAM" id="SSF51735">
    <property type="entry name" value="NAD(P)-binding Rossmann-fold domains"/>
    <property type="match status" value="1"/>
</dbReference>
<evidence type="ECO:0000256" key="1">
    <source>
        <dbReference type="ARBA" id="ARBA00006484"/>
    </source>
</evidence>
<dbReference type="Pfam" id="PF13561">
    <property type="entry name" value="adh_short_C2"/>
    <property type="match status" value="1"/>
</dbReference>
<name>A0ABQ7GU08_DUNSA</name>
<comment type="similarity">
    <text evidence="1">Belongs to the short-chain dehydrogenases/reductases (SDR) family.</text>
</comment>
<evidence type="ECO:0000313" key="4">
    <source>
        <dbReference type="Proteomes" id="UP000815325"/>
    </source>
</evidence>
<dbReference type="PRINTS" id="PR00081">
    <property type="entry name" value="GDHRDH"/>
</dbReference>
<dbReference type="EMBL" id="MU069591">
    <property type="protein sequence ID" value="KAF5838103.1"/>
    <property type="molecule type" value="Genomic_DNA"/>
</dbReference>
<gene>
    <name evidence="3" type="ORF">DUNSADRAFT_3412</name>
</gene>
<organism evidence="3 4">
    <name type="scientific">Dunaliella salina</name>
    <name type="common">Green alga</name>
    <name type="synonym">Protococcus salinus</name>
    <dbReference type="NCBI Taxonomy" id="3046"/>
    <lineage>
        <taxon>Eukaryota</taxon>
        <taxon>Viridiplantae</taxon>
        <taxon>Chlorophyta</taxon>
        <taxon>core chlorophytes</taxon>
        <taxon>Chlorophyceae</taxon>
        <taxon>CS clade</taxon>
        <taxon>Chlamydomonadales</taxon>
        <taxon>Dunaliellaceae</taxon>
        <taxon>Dunaliella</taxon>
    </lineage>
</organism>
<dbReference type="Gene3D" id="3.40.50.720">
    <property type="entry name" value="NAD(P)-binding Rossmann-like Domain"/>
    <property type="match status" value="1"/>
</dbReference>
<keyword evidence="2" id="KW-0560">Oxidoreductase</keyword>
<keyword evidence="4" id="KW-1185">Reference proteome</keyword>
<sequence length="197" mass="20467">MLRSAGQKTLTHLFPGIRAFASPSQQPRSALSQRIARTHPKAQLIFAAEDGPALEALVDSLGKGEGHEMDATKGEQVQSVLEGALLKYGRLDAVASMVGNVMMKPSTGSPSSGEVPQSSITSISDLEAALRINLHTSFNVVQYSAQAMQKNGGGSIVLTSAAVAESGVPHFEAMSAAKAGVEGMARSFAASFVRQGV</sequence>
<comment type="caution">
    <text evidence="3">The sequence shown here is derived from an EMBL/GenBank/DDBJ whole genome shotgun (WGS) entry which is preliminary data.</text>
</comment>
<dbReference type="PANTHER" id="PTHR43669">
    <property type="entry name" value="5-KETO-D-GLUCONATE 5-REDUCTASE"/>
    <property type="match status" value="1"/>
</dbReference>
<dbReference type="PANTHER" id="PTHR43669:SF3">
    <property type="entry name" value="ALCOHOL DEHYDROGENASE, PUTATIVE (AFU_ORTHOLOGUE AFUA_3G03445)-RELATED"/>
    <property type="match status" value="1"/>
</dbReference>
<dbReference type="Proteomes" id="UP000815325">
    <property type="component" value="Unassembled WGS sequence"/>
</dbReference>
<proteinExistence type="inferred from homology"/>